<protein>
    <recommendedName>
        <fullName evidence="1">Methyltransferase type 11 domain-containing protein</fullName>
    </recommendedName>
</protein>
<dbReference type="InterPro" id="IPR029063">
    <property type="entry name" value="SAM-dependent_MTases_sf"/>
</dbReference>
<dbReference type="CDD" id="cd02440">
    <property type="entry name" value="AdoMet_MTases"/>
    <property type="match status" value="1"/>
</dbReference>
<dbReference type="GO" id="GO:0008757">
    <property type="term" value="F:S-adenosylmethionine-dependent methyltransferase activity"/>
    <property type="evidence" value="ECO:0007669"/>
    <property type="project" value="InterPro"/>
</dbReference>
<name>A0A235BSZ8_UNCW3</name>
<accession>A0A235BSZ8</accession>
<dbReference type="PANTHER" id="PTHR43464:SF82">
    <property type="entry name" value="METHYLTRANSFERASE DOMAIN-CONTAINING PROTEIN"/>
    <property type="match status" value="1"/>
</dbReference>
<dbReference type="Gene3D" id="3.40.50.150">
    <property type="entry name" value="Vaccinia Virus protein VP39"/>
    <property type="match status" value="1"/>
</dbReference>
<dbReference type="PANTHER" id="PTHR43464">
    <property type="entry name" value="METHYLTRANSFERASE"/>
    <property type="match status" value="1"/>
</dbReference>
<reference evidence="2 3" key="1">
    <citation type="submission" date="2017-07" db="EMBL/GenBank/DDBJ databases">
        <title>Recovery of genomes from metagenomes via a dereplication, aggregation, and scoring strategy.</title>
        <authorList>
            <person name="Sieber C.M."/>
            <person name="Probst A.J."/>
            <person name="Sharrar A."/>
            <person name="Thomas B.C."/>
            <person name="Hess M."/>
            <person name="Tringe S.G."/>
            <person name="Banfield J.F."/>
        </authorList>
    </citation>
    <scope>NUCLEOTIDE SEQUENCE [LARGE SCALE GENOMIC DNA]</scope>
    <source>
        <strain evidence="2">JGI_Cruoil_03_44_89</strain>
    </source>
</reference>
<sequence length="283" mass="33476">MNKFEESNKKLWNELTDVHIRSYGVDKFKKGASTLDQIQLSEIGDVRGRALLHLQCHFGLDTLSFAREGAIVTGVDFSEKSIEYANQLKEELNINARFICCNIYDLKDNLDKQFDIVYTSQGVLCWLKDLEKWAEIIYHFLKPNGIFYIMDGHPIKNTLEHTKKGKLDILYPYFHNKKPTKWDDDSPDYSDENYISKNPSYEWQWSMSDVINSLIKTGLRIQFIHEFDRLFYKHFPAMNCDENGWWYLPDYRNKIPLMFTLRAKKEGNQPHPERLTDQKRPSN</sequence>
<dbReference type="AlphaFoldDB" id="A0A235BSZ8"/>
<dbReference type="InterPro" id="IPR013216">
    <property type="entry name" value="Methyltransf_11"/>
</dbReference>
<dbReference type="SUPFAM" id="SSF53335">
    <property type="entry name" value="S-adenosyl-L-methionine-dependent methyltransferases"/>
    <property type="match status" value="1"/>
</dbReference>
<dbReference type="EMBL" id="NOZQ01000140">
    <property type="protein sequence ID" value="OYD15149.1"/>
    <property type="molecule type" value="Genomic_DNA"/>
</dbReference>
<evidence type="ECO:0000313" key="3">
    <source>
        <dbReference type="Proteomes" id="UP000215215"/>
    </source>
</evidence>
<organism evidence="2 3">
    <name type="scientific">candidate division WOR-3 bacterium JGI_Cruoil_03_44_89</name>
    <dbReference type="NCBI Taxonomy" id="1973748"/>
    <lineage>
        <taxon>Bacteria</taxon>
        <taxon>Bacteria division WOR-3</taxon>
    </lineage>
</organism>
<dbReference type="Pfam" id="PF08241">
    <property type="entry name" value="Methyltransf_11"/>
    <property type="match status" value="1"/>
</dbReference>
<proteinExistence type="predicted"/>
<dbReference type="Proteomes" id="UP000215215">
    <property type="component" value="Unassembled WGS sequence"/>
</dbReference>
<gene>
    <name evidence="2" type="ORF">CH333_06355</name>
</gene>
<evidence type="ECO:0000313" key="2">
    <source>
        <dbReference type="EMBL" id="OYD15149.1"/>
    </source>
</evidence>
<comment type="caution">
    <text evidence="2">The sequence shown here is derived from an EMBL/GenBank/DDBJ whole genome shotgun (WGS) entry which is preliminary data.</text>
</comment>
<evidence type="ECO:0000259" key="1">
    <source>
        <dbReference type="Pfam" id="PF08241"/>
    </source>
</evidence>
<feature type="domain" description="Methyltransferase type 11" evidence="1">
    <location>
        <begin position="53"/>
        <end position="149"/>
    </location>
</feature>